<evidence type="ECO:0000313" key="4">
    <source>
        <dbReference type="Proteomes" id="UP001445076"/>
    </source>
</evidence>
<keyword evidence="1" id="KW-1133">Transmembrane helix</keyword>
<keyword evidence="1" id="KW-0812">Transmembrane</keyword>
<dbReference type="Proteomes" id="UP001445076">
    <property type="component" value="Unassembled WGS sequence"/>
</dbReference>
<keyword evidence="1" id="KW-0472">Membrane</keyword>
<name>A0AAW0XX88_CHEQU</name>
<feature type="transmembrane region" description="Helical" evidence="1">
    <location>
        <begin position="34"/>
        <end position="52"/>
    </location>
</feature>
<proteinExistence type="predicted"/>
<accession>A0AAW0XX88</accession>
<evidence type="ECO:0000313" key="2">
    <source>
        <dbReference type="EMBL" id="KAK8744279.1"/>
    </source>
</evidence>
<sequence length="117" mass="12900">MAANALAPFMYQLQESLNNFDLKQWVGQLDIKTGSLLVVVVVGILFLINLFAKPFIPFGRSLLSSAADAWDSRDLGLANTLRGSRSLEPLTNVLDALAKAVKKWEEPEDSVVRNRAL</sequence>
<gene>
    <name evidence="2" type="ORF">OTU49_000718</name>
    <name evidence="3" type="ORF">OTU49_000719</name>
</gene>
<keyword evidence="4" id="KW-1185">Reference proteome</keyword>
<evidence type="ECO:0000313" key="3">
    <source>
        <dbReference type="EMBL" id="KAK8744280.1"/>
    </source>
</evidence>
<comment type="caution">
    <text evidence="3">The sequence shown here is derived from an EMBL/GenBank/DDBJ whole genome shotgun (WGS) entry which is preliminary data.</text>
</comment>
<organism evidence="3 4">
    <name type="scientific">Cherax quadricarinatus</name>
    <name type="common">Australian red claw crayfish</name>
    <dbReference type="NCBI Taxonomy" id="27406"/>
    <lineage>
        <taxon>Eukaryota</taxon>
        <taxon>Metazoa</taxon>
        <taxon>Ecdysozoa</taxon>
        <taxon>Arthropoda</taxon>
        <taxon>Crustacea</taxon>
        <taxon>Multicrustacea</taxon>
        <taxon>Malacostraca</taxon>
        <taxon>Eumalacostraca</taxon>
        <taxon>Eucarida</taxon>
        <taxon>Decapoda</taxon>
        <taxon>Pleocyemata</taxon>
        <taxon>Astacidea</taxon>
        <taxon>Parastacoidea</taxon>
        <taxon>Parastacidae</taxon>
        <taxon>Cherax</taxon>
    </lineage>
</organism>
<dbReference type="EMBL" id="JARKIK010000022">
    <property type="protein sequence ID" value="KAK8744280.1"/>
    <property type="molecule type" value="Genomic_DNA"/>
</dbReference>
<reference evidence="3 4" key="1">
    <citation type="journal article" date="2024" name="BMC Genomics">
        <title>Genome assembly of redclaw crayfish (Cherax quadricarinatus) provides insights into its immune adaptation and hypoxia tolerance.</title>
        <authorList>
            <person name="Liu Z."/>
            <person name="Zheng J."/>
            <person name="Li H."/>
            <person name="Fang K."/>
            <person name="Wang S."/>
            <person name="He J."/>
            <person name="Zhou D."/>
            <person name="Weng S."/>
            <person name="Chi M."/>
            <person name="Gu Z."/>
            <person name="He J."/>
            <person name="Li F."/>
            <person name="Wang M."/>
        </authorList>
    </citation>
    <scope>NUCLEOTIDE SEQUENCE [LARGE SCALE GENOMIC DNA]</scope>
    <source>
        <strain evidence="3">ZL_2023a</strain>
    </source>
</reference>
<dbReference type="EMBL" id="JARKIK010000022">
    <property type="protein sequence ID" value="KAK8744279.1"/>
    <property type="molecule type" value="Genomic_DNA"/>
</dbReference>
<dbReference type="AlphaFoldDB" id="A0AAW0XX88"/>
<reference evidence="3" key="2">
    <citation type="submission" date="2024-01" db="EMBL/GenBank/DDBJ databases">
        <authorList>
            <person name="He J."/>
            <person name="Wang M."/>
            <person name="Zheng J."/>
            <person name="Liu Z."/>
        </authorList>
    </citation>
    <scope>NUCLEOTIDE SEQUENCE</scope>
    <source>
        <strain evidence="3">ZL_2023a</strain>
        <tissue evidence="3">Muscle</tissue>
    </source>
</reference>
<protein>
    <submittedName>
        <fullName evidence="3">Uncharacterized protein</fullName>
    </submittedName>
</protein>
<evidence type="ECO:0000256" key="1">
    <source>
        <dbReference type="SAM" id="Phobius"/>
    </source>
</evidence>